<dbReference type="GO" id="GO:0006508">
    <property type="term" value="P:proteolysis"/>
    <property type="evidence" value="ECO:0007669"/>
    <property type="project" value="UniProtKB-KW"/>
</dbReference>
<feature type="domain" description="USP" evidence="3">
    <location>
        <begin position="69"/>
        <end position="705"/>
    </location>
</feature>
<feature type="compositionally biased region" description="Gly residues" evidence="2">
    <location>
        <begin position="813"/>
        <end position="835"/>
    </location>
</feature>
<evidence type="ECO:0000313" key="5">
    <source>
        <dbReference type="Proteomes" id="UP000002630"/>
    </source>
</evidence>
<reference evidence="4 5" key="1">
    <citation type="journal article" date="2010" name="Nature">
        <title>The Ectocarpus genome and the independent evolution of multicellularity in brown algae.</title>
        <authorList>
            <person name="Cock J.M."/>
            <person name="Sterck L."/>
            <person name="Rouze P."/>
            <person name="Scornet D."/>
            <person name="Allen A.E."/>
            <person name="Amoutzias G."/>
            <person name="Anthouard V."/>
            <person name="Artiguenave F."/>
            <person name="Aury J.M."/>
            <person name="Badger J.H."/>
            <person name="Beszteri B."/>
            <person name="Billiau K."/>
            <person name="Bonnet E."/>
            <person name="Bothwell J.H."/>
            <person name="Bowler C."/>
            <person name="Boyen C."/>
            <person name="Brownlee C."/>
            <person name="Carrano C.J."/>
            <person name="Charrier B."/>
            <person name="Cho G.Y."/>
            <person name="Coelho S.M."/>
            <person name="Collen J."/>
            <person name="Corre E."/>
            <person name="Da Silva C."/>
            <person name="Delage L."/>
            <person name="Delaroque N."/>
            <person name="Dittami S.M."/>
            <person name="Doulbeau S."/>
            <person name="Elias M."/>
            <person name="Farnham G."/>
            <person name="Gachon C.M."/>
            <person name="Gschloessl B."/>
            <person name="Heesch S."/>
            <person name="Jabbari K."/>
            <person name="Jubin C."/>
            <person name="Kawai H."/>
            <person name="Kimura K."/>
            <person name="Kloareg B."/>
            <person name="Kupper F.C."/>
            <person name="Lang D."/>
            <person name="Le Bail A."/>
            <person name="Leblanc C."/>
            <person name="Lerouge P."/>
            <person name="Lohr M."/>
            <person name="Lopez P.J."/>
            <person name="Martens C."/>
            <person name="Maumus F."/>
            <person name="Michel G."/>
            <person name="Miranda-Saavedra D."/>
            <person name="Morales J."/>
            <person name="Moreau H."/>
            <person name="Motomura T."/>
            <person name="Nagasato C."/>
            <person name="Napoli C.A."/>
            <person name="Nelson D.R."/>
            <person name="Nyvall-Collen P."/>
            <person name="Peters A.F."/>
            <person name="Pommier C."/>
            <person name="Potin P."/>
            <person name="Poulain J."/>
            <person name="Quesneville H."/>
            <person name="Read B."/>
            <person name="Rensing S.A."/>
            <person name="Ritter A."/>
            <person name="Rousvoal S."/>
            <person name="Samanta M."/>
            <person name="Samson G."/>
            <person name="Schroeder D.C."/>
            <person name="Segurens B."/>
            <person name="Strittmatter M."/>
            <person name="Tonon T."/>
            <person name="Tregear J.W."/>
            <person name="Valentin K."/>
            <person name="von Dassow P."/>
            <person name="Yamagishi T."/>
            <person name="Van de Peer Y."/>
            <person name="Wincker P."/>
        </authorList>
    </citation>
    <scope>NUCLEOTIDE SEQUENCE [LARGE SCALE GENOMIC DNA]</scope>
    <source>
        <strain evidence="5">Ec32 / CCAP1310/4</strain>
    </source>
</reference>
<dbReference type="PROSITE" id="PS00972">
    <property type="entry name" value="USP_1"/>
    <property type="match status" value="1"/>
</dbReference>
<dbReference type="InterPro" id="IPR001394">
    <property type="entry name" value="Peptidase_C19_UCH"/>
</dbReference>
<feature type="region of interest" description="Disordered" evidence="2">
    <location>
        <begin position="586"/>
        <end position="613"/>
    </location>
</feature>
<dbReference type="STRING" id="2880.D8LS72"/>
<dbReference type="PROSITE" id="PS00973">
    <property type="entry name" value="USP_2"/>
    <property type="match status" value="1"/>
</dbReference>
<dbReference type="PANTHER" id="PTHR21646:SF86">
    <property type="entry name" value="UBIQUITIN CARBOXYL-TERMINAL HYDROLASE"/>
    <property type="match status" value="1"/>
</dbReference>
<dbReference type="EMBL" id="FN649751">
    <property type="protein sequence ID" value="CBN75129.1"/>
    <property type="molecule type" value="Genomic_DNA"/>
</dbReference>
<feature type="region of interest" description="Disordered" evidence="2">
    <location>
        <begin position="222"/>
        <end position="295"/>
    </location>
</feature>
<keyword evidence="1" id="KW-0788">Thiol protease</keyword>
<dbReference type="EMBL" id="FN648927">
    <property type="protein sequence ID" value="CBN75129.1"/>
    <property type="molecule type" value="Genomic_DNA"/>
</dbReference>
<organism evidence="4 5">
    <name type="scientific">Ectocarpus siliculosus</name>
    <name type="common">Brown alga</name>
    <name type="synonym">Conferva siliculosa</name>
    <dbReference type="NCBI Taxonomy" id="2880"/>
    <lineage>
        <taxon>Eukaryota</taxon>
        <taxon>Sar</taxon>
        <taxon>Stramenopiles</taxon>
        <taxon>Ochrophyta</taxon>
        <taxon>PX clade</taxon>
        <taxon>Phaeophyceae</taxon>
        <taxon>Ectocarpales</taxon>
        <taxon>Ectocarpaceae</taxon>
        <taxon>Ectocarpus</taxon>
    </lineage>
</organism>
<dbReference type="InterPro" id="IPR018200">
    <property type="entry name" value="USP_CS"/>
</dbReference>
<evidence type="ECO:0000256" key="1">
    <source>
        <dbReference type="RuleBase" id="RU366025"/>
    </source>
</evidence>
<gene>
    <name evidence="4" type="ORF">Esi_0070_0066</name>
</gene>
<dbReference type="Gene3D" id="3.90.70.10">
    <property type="entry name" value="Cysteine proteinases"/>
    <property type="match status" value="2"/>
</dbReference>
<dbReference type="InterPro" id="IPR050185">
    <property type="entry name" value="Ub_carboxyl-term_hydrolase"/>
</dbReference>
<feature type="compositionally biased region" description="Basic and acidic residues" evidence="2">
    <location>
        <begin position="406"/>
        <end position="418"/>
    </location>
</feature>
<evidence type="ECO:0000256" key="2">
    <source>
        <dbReference type="SAM" id="MobiDB-lite"/>
    </source>
</evidence>
<dbReference type="Pfam" id="PF00443">
    <property type="entry name" value="UCH"/>
    <property type="match status" value="1"/>
</dbReference>
<feature type="compositionally biased region" description="Low complexity" evidence="2">
    <location>
        <begin position="238"/>
        <end position="248"/>
    </location>
</feature>
<protein>
    <recommendedName>
        <fullName evidence="1">Ubiquitin carboxyl-terminal hydrolase</fullName>
        <ecNumber evidence="1">3.4.19.12</ecNumber>
    </recommendedName>
</protein>
<accession>D8LS72</accession>
<dbReference type="eggNOG" id="KOG4598">
    <property type="taxonomic scope" value="Eukaryota"/>
</dbReference>
<dbReference type="SUPFAM" id="SSF54001">
    <property type="entry name" value="Cysteine proteinases"/>
    <property type="match status" value="1"/>
</dbReference>
<dbReference type="eggNOG" id="KOG1870">
    <property type="taxonomic scope" value="Eukaryota"/>
</dbReference>
<comment type="catalytic activity">
    <reaction evidence="1">
        <text>Thiol-dependent hydrolysis of ester, thioester, amide, peptide and isopeptide bonds formed by the C-terminal Gly of ubiquitin (a 76-residue protein attached to proteins as an intracellular targeting signal).</text>
        <dbReference type="EC" id="3.4.19.12"/>
    </reaction>
</comment>
<feature type="region of interest" description="Disordered" evidence="2">
    <location>
        <begin position="768"/>
        <end position="872"/>
    </location>
</feature>
<dbReference type="Proteomes" id="UP000002630">
    <property type="component" value="Linkage Group LG26"/>
</dbReference>
<dbReference type="OrthoDB" id="2248014at2759"/>
<keyword evidence="1" id="KW-0833">Ubl conjugation pathway</keyword>
<dbReference type="PANTHER" id="PTHR21646">
    <property type="entry name" value="UBIQUITIN CARBOXYL-TERMINAL HYDROLASE"/>
    <property type="match status" value="1"/>
</dbReference>
<feature type="compositionally biased region" description="Low complexity" evidence="2">
    <location>
        <begin position="786"/>
        <end position="806"/>
    </location>
</feature>
<keyword evidence="1 4" id="KW-0378">Hydrolase</keyword>
<feature type="region of interest" description="Disordered" evidence="2">
    <location>
        <begin position="1"/>
        <end position="35"/>
    </location>
</feature>
<dbReference type="PROSITE" id="PS50235">
    <property type="entry name" value="USP_3"/>
    <property type="match status" value="1"/>
</dbReference>
<dbReference type="EC" id="3.4.19.12" evidence="1"/>
<dbReference type="InterPro" id="IPR038765">
    <property type="entry name" value="Papain-like_cys_pep_sf"/>
</dbReference>
<dbReference type="AlphaFoldDB" id="D8LS72"/>
<dbReference type="GO" id="GO:0004843">
    <property type="term" value="F:cysteine-type deubiquitinase activity"/>
    <property type="evidence" value="ECO:0007669"/>
    <property type="project" value="UniProtKB-UniRule"/>
</dbReference>
<evidence type="ECO:0000313" key="4">
    <source>
        <dbReference type="EMBL" id="CBN75129.1"/>
    </source>
</evidence>
<feature type="region of interest" description="Disordered" evidence="2">
    <location>
        <begin position="375"/>
        <end position="474"/>
    </location>
</feature>
<keyword evidence="5" id="KW-1185">Reference proteome</keyword>
<feature type="compositionally biased region" description="Basic residues" evidence="2">
    <location>
        <begin position="839"/>
        <end position="850"/>
    </location>
</feature>
<dbReference type="GO" id="GO:0016579">
    <property type="term" value="P:protein deubiquitination"/>
    <property type="evidence" value="ECO:0007669"/>
    <property type="project" value="InterPro"/>
</dbReference>
<evidence type="ECO:0000259" key="3">
    <source>
        <dbReference type="PROSITE" id="PS50235"/>
    </source>
</evidence>
<proteinExistence type="inferred from homology"/>
<name>D8LS72_ECTSI</name>
<dbReference type="InterPro" id="IPR028889">
    <property type="entry name" value="USP"/>
</dbReference>
<comment type="similarity">
    <text evidence="1">Belongs to the peptidase C19 family.</text>
</comment>
<dbReference type="OMA" id="MYEPREL"/>
<dbReference type="InParanoid" id="D8LS72"/>
<sequence length="977" mass="99425">MRTETETLLGRQDLVPRAAAGGAEEEEGEGSGRTEGQQAALALMRLLLLVGVLLPSGRGNGGAGVKGVVGLTNEGNFCYLNASLQALARCAPFRAHLVECVPGPSVAGRPCPLAFAMSKLYSEMWSDEGGGGGSGGGRRRAETPAEVIRALVKGNRWFAGNGQHDAHEALRSILDLLHEELRRPVPVSFEPGHAALTAAMAASSAESAAAADTAAAAAATGPSTASLLDDPSQNHHPSAQASAAATDAGTDKNKRPKQGGKATPPATPADGVWSASGGDGGGNERSTERVASGDGATAQRDVYWQSAAAETFQGVLLGRITCRTCGRHSDHPDRFYDLSVPLLAASAGSASATAAGGCSAGASSAFTAPAAAAAMRGDRHHHQEEATTTTLGGPGGGEMTPTVESPRAEWEPSDDQHHGKAYAADQAPGGGDRSSDWGGWRRTRGGWCSATRDDDDGPHDREHEGRGSGGGGGGGGAPGYFGGLVSSLGVWLGFKSVALEDCLDAFFSPERLRGANQYHCDGCGCKKEADKSTSLLHAPEILMLHVKRFRRGYLWSHKVHNRVVFPLHDLDVSRWLSDHALESSVNQQRASGTSGGDAHRKSSVRRGSASPDGGGYYGGGSATAAAAAAAESVAAAFSPSSPAPVLYDLVGLVEHTGGLEHGHYTSYTRDDGSATWYHFNDTITTKVSQDTVSSASPYILVYRRKRPSSSWGPGTQAQSMRPGAAPAVAAATAAAATASLLASVGIGPAAEEARDVRSRVDIMAREMAKAAGGGHRPPSMNAATNGSTPGAAAAVGGTIGAEAVGEPQPRLSIGGGGGGGGGVSDTDGEGGGGAGRRASVTRRRKGRGRRPGSESESEGGTGGSNSATKEMVAVPRGVHRSLVNRYGPRTPAVVAGKPSPLDATTGGVKVAVAPGESADRISVGRGRGRGQGMALVGSSRPLLELTSCTACAALEEERALLKSAEQKEGLGGKGFKG</sequence>
<keyword evidence="1" id="KW-0645">Protease</keyword>